<keyword evidence="3" id="KW-0238">DNA-binding</keyword>
<sequence>MRSRNTQAIPALADRLRLRQLRLVTALGEQGTLRRAAAALNVTQPTATKMLAECEAIFGVALYERRPRGLHATPAGREVLGLAQRVMAECGRSAAALATLEHGGGELVVGAILGATPDFIVQAVLDVKTQWPHLVVRLRGESSDQVLAMLENRTVDIAVGRFSKPTQHNLFRYEPLGDEALCVVARAGHPLLRARDLRLGDLTEQRWVLQSIETPARQILEAEFGKAGAATPGDMIEANSILTIVQLLQRSDAVAMLSEPMVRDHVASGLLGQLPVAIGARLSDFGLLTRRGETLTGVAAQFADRLRESARTGVRP</sequence>
<evidence type="ECO:0000256" key="2">
    <source>
        <dbReference type="ARBA" id="ARBA00023015"/>
    </source>
</evidence>
<dbReference type="InterPro" id="IPR050950">
    <property type="entry name" value="HTH-type_LysR_regulators"/>
</dbReference>
<evidence type="ECO:0000313" key="6">
    <source>
        <dbReference type="EMBL" id="KMO18466.1"/>
    </source>
</evidence>
<dbReference type="SUPFAM" id="SSF46785">
    <property type="entry name" value="Winged helix' DNA-binding domain"/>
    <property type="match status" value="1"/>
</dbReference>
<dbReference type="Gene3D" id="1.10.10.10">
    <property type="entry name" value="Winged helix-like DNA-binding domain superfamily/Winged helix DNA-binding domain"/>
    <property type="match status" value="1"/>
</dbReference>
<dbReference type="RefSeq" id="WP_048433643.1">
    <property type="nucleotide sequence ID" value="NZ_JXOD01000079.1"/>
</dbReference>
<dbReference type="InterPro" id="IPR036388">
    <property type="entry name" value="WH-like_DNA-bd_sf"/>
</dbReference>
<keyword evidence="4" id="KW-0804">Transcription</keyword>
<keyword evidence="7" id="KW-1185">Reference proteome</keyword>
<accession>A0ABR5H4E9</accession>
<dbReference type="InterPro" id="IPR005119">
    <property type="entry name" value="LysR_subst-bd"/>
</dbReference>
<comment type="caution">
    <text evidence="6">The sequence shown here is derived from an EMBL/GenBank/DDBJ whole genome shotgun (WGS) entry which is preliminary data.</text>
</comment>
<dbReference type="Proteomes" id="UP000035947">
    <property type="component" value="Unassembled WGS sequence"/>
</dbReference>
<reference evidence="6 7" key="1">
    <citation type="submission" date="2015-01" db="EMBL/GenBank/DDBJ databases">
        <title>Genome sequencing of Methylobacterium platani JCM14648 type strain.</title>
        <authorList>
            <person name="Chaudhry V."/>
            <person name="Patil P.B."/>
        </authorList>
    </citation>
    <scope>NUCLEOTIDE SEQUENCE [LARGE SCALE GENOMIC DNA]</scope>
    <source>
        <strain evidence="6 7">JCM 14648</strain>
    </source>
</reference>
<dbReference type="Pfam" id="PF00126">
    <property type="entry name" value="HTH_1"/>
    <property type="match status" value="1"/>
</dbReference>
<evidence type="ECO:0000313" key="7">
    <source>
        <dbReference type="Proteomes" id="UP000035947"/>
    </source>
</evidence>
<comment type="similarity">
    <text evidence="1">Belongs to the LysR transcriptional regulatory family.</text>
</comment>
<evidence type="ECO:0000256" key="3">
    <source>
        <dbReference type="ARBA" id="ARBA00023125"/>
    </source>
</evidence>
<organism evidence="6 7">
    <name type="scientific">Methylobacterium platani JCM 14648</name>
    <dbReference type="NCBI Taxonomy" id="1295136"/>
    <lineage>
        <taxon>Bacteria</taxon>
        <taxon>Pseudomonadati</taxon>
        <taxon>Pseudomonadota</taxon>
        <taxon>Alphaproteobacteria</taxon>
        <taxon>Hyphomicrobiales</taxon>
        <taxon>Methylobacteriaceae</taxon>
        <taxon>Methylobacterium</taxon>
    </lineage>
</organism>
<dbReference type="SUPFAM" id="SSF53850">
    <property type="entry name" value="Periplasmic binding protein-like II"/>
    <property type="match status" value="1"/>
</dbReference>
<dbReference type="PANTHER" id="PTHR30419:SF8">
    <property type="entry name" value="NITROGEN ASSIMILATION TRANSCRIPTIONAL ACTIVATOR-RELATED"/>
    <property type="match status" value="1"/>
</dbReference>
<keyword evidence="2" id="KW-0805">Transcription regulation</keyword>
<dbReference type="Pfam" id="PF03466">
    <property type="entry name" value="LysR_substrate"/>
    <property type="match status" value="1"/>
</dbReference>
<proteinExistence type="inferred from homology"/>
<feature type="domain" description="HTH lysR-type" evidence="5">
    <location>
        <begin position="16"/>
        <end position="73"/>
    </location>
</feature>
<dbReference type="EMBL" id="JXOD01000079">
    <property type="protein sequence ID" value="KMO18466.1"/>
    <property type="molecule type" value="Genomic_DNA"/>
</dbReference>
<dbReference type="InterPro" id="IPR036390">
    <property type="entry name" value="WH_DNA-bd_sf"/>
</dbReference>
<gene>
    <name evidence="6" type="ORF">SQ03_10390</name>
</gene>
<dbReference type="InterPro" id="IPR000847">
    <property type="entry name" value="LysR_HTH_N"/>
</dbReference>
<evidence type="ECO:0000256" key="1">
    <source>
        <dbReference type="ARBA" id="ARBA00009437"/>
    </source>
</evidence>
<dbReference type="Gene3D" id="3.40.190.290">
    <property type="match status" value="1"/>
</dbReference>
<evidence type="ECO:0000259" key="5">
    <source>
        <dbReference type="PROSITE" id="PS50931"/>
    </source>
</evidence>
<dbReference type="PROSITE" id="PS50931">
    <property type="entry name" value="HTH_LYSR"/>
    <property type="match status" value="1"/>
</dbReference>
<name>A0ABR5H4E9_9HYPH</name>
<protein>
    <recommendedName>
        <fullName evidence="5">HTH lysR-type domain-containing protein</fullName>
    </recommendedName>
</protein>
<evidence type="ECO:0000256" key="4">
    <source>
        <dbReference type="ARBA" id="ARBA00023163"/>
    </source>
</evidence>
<dbReference type="PANTHER" id="PTHR30419">
    <property type="entry name" value="HTH-TYPE TRANSCRIPTIONAL REGULATOR YBHD"/>
    <property type="match status" value="1"/>
</dbReference>